<name>A0ABN7UUX5_GIGMA</name>
<sequence length="281" mass="32330">MAESNYCVECKTTKLTKFRLVAGFKWNEVEAYNLVRENWVKGIVLCSSCYMKFVENPLRRGVKRLKVTVEDDVEVIVRESVEAAMMNEVETLNRSVETLNEEEVSMIDLIEAITAMGRFFYEREYVKKEGPIYSFDEMRDAFQTNKVLKAFLDKLYFVAKPLERSEKTMDRTSNEGLDTMANLGVTTTSRAVDKRKKSASDAHEEYVENALLKFSDNAFRAKSNPCPILAIPCNGAFNPKFIDDELIMKHLDERFIINLGIPYHERVRGCIGECSDDELME</sequence>
<proteinExistence type="predicted"/>
<gene>
    <name evidence="1" type="ORF">GMARGA_LOCUS10973</name>
</gene>
<evidence type="ECO:0000313" key="2">
    <source>
        <dbReference type="Proteomes" id="UP000789901"/>
    </source>
</evidence>
<keyword evidence="2" id="KW-1185">Reference proteome</keyword>
<accession>A0ABN7UUX5</accession>
<reference evidence="1 2" key="1">
    <citation type="submission" date="2021-06" db="EMBL/GenBank/DDBJ databases">
        <authorList>
            <person name="Kallberg Y."/>
            <person name="Tangrot J."/>
            <person name="Rosling A."/>
        </authorList>
    </citation>
    <scope>NUCLEOTIDE SEQUENCE [LARGE SCALE GENOMIC DNA]</scope>
    <source>
        <strain evidence="1 2">120-4 pot B 10/14</strain>
    </source>
</reference>
<dbReference type="EMBL" id="CAJVQB010006295">
    <property type="protein sequence ID" value="CAG8681301.1"/>
    <property type="molecule type" value="Genomic_DNA"/>
</dbReference>
<evidence type="ECO:0000313" key="1">
    <source>
        <dbReference type="EMBL" id="CAG8681301.1"/>
    </source>
</evidence>
<comment type="caution">
    <text evidence="1">The sequence shown here is derived from an EMBL/GenBank/DDBJ whole genome shotgun (WGS) entry which is preliminary data.</text>
</comment>
<protein>
    <submittedName>
        <fullName evidence="1">17123_t:CDS:1</fullName>
    </submittedName>
</protein>
<organism evidence="1 2">
    <name type="scientific">Gigaspora margarita</name>
    <dbReference type="NCBI Taxonomy" id="4874"/>
    <lineage>
        <taxon>Eukaryota</taxon>
        <taxon>Fungi</taxon>
        <taxon>Fungi incertae sedis</taxon>
        <taxon>Mucoromycota</taxon>
        <taxon>Glomeromycotina</taxon>
        <taxon>Glomeromycetes</taxon>
        <taxon>Diversisporales</taxon>
        <taxon>Gigasporaceae</taxon>
        <taxon>Gigaspora</taxon>
    </lineage>
</organism>
<dbReference type="Proteomes" id="UP000789901">
    <property type="component" value="Unassembled WGS sequence"/>
</dbReference>